<dbReference type="RefSeq" id="WP_386060207.1">
    <property type="nucleotide sequence ID" value="NZ_JBHTKL010000005.1"/>
</dbReference>
<evidence type="ECO:0000256" key="7">
    <source>
        <dbReference type="SAM" id="Phobius"/>
    </source>
</evidence>
<comment type="catalytic activity">
    <reaction evidence="1">
        <text>ATP + protein L-histidine = ADP + protein N-phospho-L-histidine.</text>
        <dbReference type="EC" id="2.7.13.3"/>
    </reaction>
</comment>
<feature type="coiled-coil region" evidence="6">
    <location>
        <begin position="157"/>
        <end position="184"/>
    </location>
</feature>
<dbReference type="PANTHER" id="PTHR24421:SF63">
    <property type="entry name" value="SENSOR HISTIDINE KINASE DESK"/>
    <property type="match status" value="1"/>
</dbReference>
<dbReference type="Pfam" id="PF23540">
    <property type="entry name" value="DesK_N"/>
    <property type="match status" value="1"/>
</dbReference>
<dbReference type="InterPro" id="IPR036890">
    <property type="entry name" value="HATPase_C_sf"/>
</dbReference>
<evidence type="ECO:0000256" key="5">
    <source>
        <dbReference type="ARBA" id="ARBA00023012"/>
    </source>
</evidence>
<evidence type="ECO:0000256" key="6">
    <source>
        <dbReference type="SAM" id="Coils"/>
    </source>
</evidence>
<dbReference type="Pfam" id="PF07730">
    <property type="entry name" value="HisKA_3"/>
    <property type="match status" value="1"/>
</dbReference>
<evidence type="ECO:0000259" key="8">
    <source>
        <dbReference type="SMART" id="SM00387"/>
    </source>
</evidence>
<evidence type="ECO:0000256" key="1">
    <source>
        <dbReference type="ARBA" id="ARBA00000085"/>
    </source>
</evidence>
<gene>
    <name evidence="9" type="ORF">ACFQ2J_11355</name>
</gene>
<dbReference type="CDD" id="cd16917">
    <property type="entry name" value="HATPase_UhpB-NarQ-NarX-like"/>
    <property type="match status" value="1"/>
</dbReference>
<keyword evidence="7" id="KW-0812">Transmembrane</keyword>
<keyword evidence="10" id="KW-1185">Reference proteome</keyword>
<dbReference type="Gene3D" id="3.30.565.10">
    <property type="entry name" value="Histidine kinase-like ATPase, C-terminal domain"/>
    <property type="match status" value="1"/>
</dbReference>
<dbReference type="Proteomes" id="UP001596990">
    <property type="component" value="Unassembled WGS sequence"/>
</dbReference>
<reference evidence="10" key="1">
    <citation type="journal article" date="2019" name="Int. J. Syst. Evol. Microbiol.">
        <title>The Global Catalogue of Microorganisms (GCM) 10K type strain sequencing project: providing services to taxonomists for standard genome sequencing and annotation.</title>
        <authorList>
            <consortium name="The Broad Institute Genomics Platform"/>
            <consortium name="The Broad Institute Genome Sequencing Center for Infectious Disease"/>
            <person name="Wu L."/>
            <person name="Ma J."/>
        </authorList>
    </citation>
    <scope>NUCLEOTIDE SEQUENCE [LARGE SCALE GENOMIC DNA]</scope>
    <source>
        <strain evidence="10">CCUG 56607</strain>
    </source>
</reference>
<proteinExistence type="predicted"/>
<dbReference type="Pfam" id="PF02518">
    <property type="entry name" value="HATPase_c"/>
    <property type="match status" value="1"/>
</dbReference>
<dbReference type="EMBL" id="JBHTKL010000005">
    <property type="protein sequence ID" value="MFD1019770.1"/>
    <property type="molecule type" value="Genomic_DNA"/>
</dbReference>
<dbReference type="EC" id="2.7.13.3" evidence="2"/>
<feature type="transmembrane region" description="Helical" evidence="7">
    <location>
        <begin position="39"/>
        <end position="58"/>
    </location>
</feature>
<dbReference type="InterPro" id="IPR050482">
    <property type="entry name" value="Sensor_HK_TwoCompSys"/>
</dbReference>
<feature type="transmembrane region" description="Helical" evidence="7">
    <location>
        <begin position="64"/>
        <end position="95"/>
    </location>
</feature>
<dbReference type="InterPro" id="IPR011712">
    <property type="entry name" value="Sig_transdc_His_kin_sub3_dim/P"/>
</dbReference>
<evidence type="ECO:0000256" key="3">
    <source>
        <dbReference type="ARBA" id="ARBA00022679"/>
    </source>
</evidence>
<evidence type="ECO:0000256" key="2">
    <source>
        <dbReference type="ARBA" id="ARBA00012438"/>
    </source>
</evidence>
<feature type="transmembrane region" description="Helical" evidence="7">
    <location>
        <begin position="102"/>
        <end position="124"/>
    </location>
</feature>
<dbReference type="InterPro" id="IPR003594">
    <property type="entry name" value="HATPase_dom"/>
</dbReference>
<keyword evidence="4 9" id="KW-0418">Kinase</keyword>
<dbReference type="PANTHER" id="PTHR24421">
    <property type="entry name" value="NITRATE/NITRITE SENSOR PROTEIN NARX-RELATED"/>
    <property type="match status" value="1"/>
</dbReference>
<dbReference type="Gene3D" id="1.20.5.1930">
    <property type="match status" value="1"/>
</dbReference>
<protein>
    <recommendedName>
        <fullName evidence="2">histidine kinase</fullName>
        <ecNumber evidence="2">2.7.13.3</ecNumber>
    </recommendedName>
</protein>
<keyword evidence="7" id="KW-0472">Membrane</keyword>
<evidence type="ECO:0000256" key="4">
    <source>
        <dbReference type="ARBA" id="ARBA00022777"/>
    </source>
</evidence>
<dbReference type="GO" id="GO:0016301">
    <property type="term" value="F:kinase activity"/>
    <property type="evidence" value="ECO:0007669"/>
    <property type="project" value="UniProtKB-KW"/>
</dbReference>
<keyword evidence="7" id="KW-1133">Transmembrane helix</keyword>
<organism evidence="9 10">
    <name type="scientific">Thalassobacillus hwangdonensis</name>
    <dbReference type="NCBI Taxonomy" id="546108"/>
    <lineage>
        <taxon>Bacteria</taxon>
        <taxon>Bacillati</taxon>
        <taxon>Bacillota</taxon>
        <taxon>Bacilli</taxon>
        <taxon>Bacillales</taxon>
        <taxon>Bacillaceae</taxon>
        <taxon>Thalassobacillus</taxon>
    </lineage>
</organism>
<evidence type="ECO:0000313" key="10">
    <source>
        <dbReference type="Proteomes" id="UP001596990"/>
    </source>
</evidence>
<name>A0ABW3L1C3_9BACI</name>
<feature type="domain" description="Histidine kinase/HSP90-like ATPase" evidence="8">
    <location>
        <begin position="278"/>
        <end position="367"/>
    </location>
</feature>
<feature type="transmembrane region" description="Helical" evidence="7">
    <location>
        <begin position="130"/>
        <end position="153"/>
    </location>
</feature>
<comment type="caution">
    <text evidence="9">The sequence shown here is derived from an EMBL/GenBank/DDBJ whole genome shotgun (WGS) entry which is preliminary data.</text>
</comment>
<keyword evidence="3" id="KW-0808">Transferase</keyword>
<feature type="transmembrane region" description="Helical" evidence="7">
    <location>
        <begin position="14"/>
        <end position="32"/>
    </location>
</feature>
<dbReference type="InterPro" id="IPR056374">
    <property type="entry name" value="DesK/YvfT_N"/>
</dbReference>
<keyword evidence="6" id="KW-0175">Coiled coil</keyword>
<accession>A0ABW3L1C3</accession>
<dbReference type="SMART" id="SM00387">
    <property type="entry name" value="HATPase_c"/>
    <property type="match status" value="1"/>
</dbReference>
<dbReference type="SUPFAM" id="SSF55874">
    <property type="entry name" value="ATPase domain of HSP90 chaperone/DNA topoisomerase II/histidine kinase"/>
    <property type="match status" value="1"/>
</dbReference>
<sequence length="375" mass="42342">MQKWYHIIPKNTGLSLYVWLIFCGLPFFFIFRSSSVVEIFLGILLVLLFFLSYRLSFISKSSLVYLWVSIDMVISIVMTIFFGYIYFALFLAFFIGNVERKAGFVTLYIVHLVTSIATITLGFFTHFSMFFPQLPFIIISVLGIILLPFSMYFRNKRSKLEGQLAEANKQIAELRVTEERERIARDLHDTLGQKLSLIGLKSDLAGKLIRVDGDKAKAELDDIRQTARTALNEVREMVSDMRGAKLTDEIIRVKQMLSAAEIEAHLEGSPELHRTPLLAENVLSMCLKEAINNVVKHSKATKCEIGIGESSDEVRIKVEDNGVGISNSYQGNGLQGMRERLEFVNGSLEINSSSTGTTLHIRVPVIQQKQKEGLV</sequence>
<keyword evidence="5" id="KW-0902">Two-component regulatory system</keyword>
<evidence type="ECO:0000313" key="9">
    <source>
        <dbReference type="EMBL" id="MFD1019770.1"/>
    </source>
</evidence>